<organism evidence="2 3">
    <name type="scientific">Nostocoides veronense</name>
    <dbReference type="NCBI Taxonomy" id="330836"/>
    <lineage>
        <taxon>Bacteria</taxon>
        <taxon>Bacillati</taxon>
        <taxon>Actinomycetota</taxon>
        <taxon>Actinomycetes</taxon>
        <taxon>Micrococcales</taxon>
        <taxon>Intrasporangiaceae</taxon>
        <taxon>Nostocoides</taxon>
    </lineage>
</organism>
<protein>
    <submittedName>
        <fullName evidence="2">Uncharacterized protein</fullName>
    </submittedName>
</protein>
<dbReference type="Proteomes" id="UP001499938">
    <property type="component" value="Unassembled WGS sequence"/>
</dbReference>
<reference evidence="3" key="1">
    <citation type="journal article" date="2019" name="Int. J. Syst. Evol. Microbiol.">
        <title>The Global Catalogue of Microorganisms (GCM) 10K type strain sequencing project: providing services to taxonomists for standard genome sequencing and annotation.</title>
        <authorList>
            <consortium name="The Broad Institute Genomics Platform"/>
            <consortium name="The Broad Institute Genome Sequencing Center for Infectious Disease"/>
            <person name="Wu L."/>
            <person name="Ma J."/>
        </authorList>
    </citation>
    <scope>NUCLEOTIDE SEQUENCE [LARGE SCALE GENOMIC DNA]</scope>
    <source>
        <strain evidence="3">JCM 15592</strain>
    </source>
</reference>
<comment type="caution">
    <text evidence="2">The sequence shown here is derived from an EMBL/GenBank/DDBJ whole genome shotgun (WGS) entry which is preliminary data.</text>
</comment>
<proteinExistence type="predicted"/>
<sequence length="74" mass="7588">MTRKAVVRREPRVATFIVTGALVGFLAGSAIYLLNDDNGLYDNQTALGYLAILGLLLGALGGAAVAALVAGGRR</sequence>
<evidence type="ECO:0000313" key="2">
    <source>
        <dbReference type="EMBL" id="GAA1784127.1"/>
    </source>
</evidence>
<keyword evidence="1" id="KW-0812">Transmembrane</keyword>
<accession>A0ABP4XLZ8</accession>
<evidence type="ECO:0000256" key="1">
    <source>
        <dbReference type="SAM" id="Phobius"/>
    </source>
</evidence>
<feature type="transmembrane region" description="Helical" evidence="1">
    <location>
        <begin position="46"/>
        <end position="70"/>
    </location>
</feature>
<keyword evidence="1" id="KW-1133">Transmembrane helix</keyword>
<feature type="transmembrane region" description="Helical" evidence="1">
    <location>
        <begin position="12"/>
        <end position="34"/>
    </location>
</feature>
<dbReference type="EMBL" id="BAAAPO010000011">
    <property type="protein sequence ID" value="GAA1784127.1"/>
    <property type="molecule type" value="Genomic_DNA"/>
</dbReference>
<gene>
    <name evidence="2" type="ORF">GCM10009811_06770</name>
</gene>
<dbReference type="RefSeq" id="WP_344081322.1">
    <property type="nucleotide sequence ID" value="NZ_BAAAPO010000011.1"/>
</dbReference>
<evidence type="ECO:0000313" key="3">
    <source>
        <dbReference type="Proteomes" id="UP001499938"/>
    </source>
</evidence>
<name>A0ABP4XLZ8_9MICO</name>
<keyword evidence="3" id="KW-1185">Reference proteome</keyword>
<keyword evidence="1" id="KW-0472">Membrane</keyword>